<comment type="caution">
    <text evidence="2">The sequence shown here is derived from an EMBL/GenBank/DDBJ whole genome shotgun (WGS) entry which is preliminary data.</text>
</comment>
<organism evidence="2 3">
    <name type="scientific">Enterococcus faecalis TX4248</name>
    <dbReference type="NCBI Taxonomy" id="749495"/>
    <lineage>
        <taxon>Bacteria</taxon>
        <taxon>Bacillati</taxon>
        <taxon>Bacillota</taxon>
        <taxon>Bacilli</taxon>
        <taxon>Lactobacillales</taxon>
        <taxon>Enterococcaceae</taxon>
        <taxon>Enterococcus</taxon>
    </lineage>
</organism>
<feature type="transmembrane region" description="Helical" evidence="1">
    <location>
        <begin position="125"/>
        <end position="142"/>
    </location>
</feature>
<dbReference type="HOGENOM" id="CLU_1666696_0_0_9"/>
<accession>A0A125W1J8</accession>
<sequence length="168" mass="19918">MRESDFSRIQFYRNYGKIKTEVKTMKITLTRKTSAWGALRYFTFYKNGVHQGKLFTNVPIEIEADPGDVLTFYEGWFQFYRRIEVTEDTKEITIINSKKLQHVFYTCVVLFLILTLLFLSAQKLSTFIIAEILIYSGIQWLFRQQTYHFTVKKKTESFASYSKKSIAH</sequence>
<keyword evidence="1" id="KW-0812">Transmembrane</keyword>
<evidence type="ECO:0000313" key="2">
    <source>
        <dbReference type="EMBL" id="EFM81245.1"/>
    </source>
</evidence>
<gene>
    <name evidence="2" type="ORF">HMPREF9498_03184</name>
</gene>
<dbReference type="Proteomes" id="UP000004846">
    <property type="component" value="Unassembled WGS sequence"/>
</dbReference>
<feature type="transmembrane region" description="Helical" evidence="1">
    <location>
        <begin position="102"/>
        <end position="119"/>
    </location>
</feature>
<dbReference type="AlphaFoldDB" id="A0A125W1J8"/>
<dbReference type="GeneID" id="60893791"/>
<dbReference type="RefSeq" id="WP_002357693.1">
    <property type="nucleotide sequence ID" value="NZ_GL454489.1"/>
</dbReference>
<dbReference type="EMBL" id="AEBR01000110">
    <property type="protein sequence ID" value="EFM81245.1"/>
    <property type="molecule type" value="Genomic_DNA"/>
</dbReference>
<proteinExistence type="predicted"/>
<keyword evidence="1" id="KW-1133">Transmembrane helix</keyword>
<evidence type="ECO:0000313" key="3">
    <source>
        <dbReference type="Proteomes" id="UP000004846"/>
    </source>
</evidence>
<evidence type="ECO:0000256" key="1">
    <source>
        <dbReference type="SAM" id="Phobius"/>
    </source>
</evidence>
<protein>
    <submittedName>
        <fullName evidence="2">Uncharacterized protein</fullName>
    </submittedName>
</protein>
<reference evidence="2 3" key="1">
    <citation type="submission" date="2010-07" db="EMBL/GenBank/DDBJ databases">
        <authorList>
            <person name="Sid Ahmed O."/>
        </authorList>
    </citation>
    <scope>NUCLEOTIDE SEQUENCE [LARGE SCALE GENOMIC DNA]</scope>
    <source>
        <strain evidence="2 3">TX4248</strain>
    </source>
</reference>
<name>A0A125W1J8_ENTFL</name>
<keyword evidence="1" id="KW-0472">Membrane</keyword>